<evidence type="ECO:0000256" key="3">
    <source>
        <dbReference type="SAM" id="SignalP"/>
    </source>
</evidence>
<organism evidence="5 6">
    <name type="scientific">Heliobacterium mobile</name>
    <name type="common">Heliobacillus mobilis</name>
    <dbReference type="NCBI Taxonomy" id="28064"/>
    <lineage>
        <taxon>Bacteria</taxon>
        <taxon>Bacillati</taxon>
        <taxon>Bacillota</taxon>
        <taxon>Clostridia</taxon>
        <taxon>Eubacteriales</taxon>
        <taxon>Heliobacteriaceae</taxon>
        <taxon>Heliobacterium</taxon>
    </lineage>
</organism>
<evidence type="ECO:0000259" key="4">
    <source>
        <dbReference type="PROSITE" id="PS51272"/>
    </source>
</evidence>
<dbReference type="EMBL" id="WNKU01000016">
    <property type="protein sequence ID" value="MTV49894.1"/>
    <property type="molecule type" value="Genomic_DNA"/>
</dbReference>
<dbReference type="SUPFAM" id="SSF49452">
    <property type="entry name" value="Starch-binding domain-like"/>
    <property type="match status" value="1"/>
</dbReference>
<sequence length="963" mass="104350">MVWKAKIHRLGLRRWFIWLLMLFILTPLCALPSPVQAAESPATFTDLQKNSPQFPFINYLVERDVISGYPDKTFRPDEGLNRASASVLLAKAAHLTVPSSIAQRPYEDVPPDFWAARTIAAVSREGFLKGFDDGSFHPNDPLTRAQGITVLLALEPKAQISLRSENNQEHPFLDIPPEHWAAKQINLAQKMGLIAGWSDGQHFRPDAPITRGEFSQALAKLMIASPSLRKAELDMQLKGLNNGTVQIRHAGQTGYTATENTQKVAAGDTIKVENTPAELLFPDGSGLLLEKGTEITLEEASGKTYITKDGKPNVKVERLKLQMPDGSMFGALASDKREAPSAKQISSVQKVFALPGEETSEPAKDREEWWKSSTETTARVEIDVPWGVASIQGTYWKIVARRGLPGEASVLAGNVRVQASGKTVQIGSGQASSIALGGAPSTPAPMSIGQQADWLNQRTWVEERSRAIEASSALASPSTEKAIDSQPAETPGMPENPGEAALINGLINHLSVSVSQAASSRSNSGGGSSSNNNDDPKGNLSFAGFVTDEQGEPVKGAKVSLFYGDRGHLIKSTVTNKKGAFTFSHLTDGDYRINTQADGYVSASSTFTLTDESVENYSIELSAAEQTVQLTGQIINKETKDPLADVRISVYEQESGTLQKQTTSDSKGSFELSVNIDPALIYRFVAESNGYEQYEQTLTVSPQDQEIDLGTISLKPSSVQSSLSGIVVDATNNHPISGATVTLLTTDTEQVVGTAVLSEDGKFTFEHLDSPAYTLRVSAAGYIDWNESIMLNVGHPNQRTIALSPVIENQALRIVLSWGEKPSDLDAHLVGYEGNTEKFHLYFGQSTNEEFGAHLDVDNTNGYGPETITLDKYTPGITYEFYVHDYSDAGNEASTELSASSASVKVYRAGEKAPQTFQVPAGQGDRWRVLRIDGSTGQLTAINQIDTIEAATIQALRLNRKKQ</sequence>
<evidence type="ECO:0000256" key="2">
    <source>
        <dbReference type="SAM" id="MobiDB-lite"/>
    </source>
</evidence>
<evidence type="ECO:0000313" key="6">
    <source>
        <dbReference type="Proteomes" id="UP000430670"/>
    </source>
</evidence>
<dbReference type="RefSeq" id="WP_155476991.1">
    <property type="nucleotide sequence ID" value="NZ_WNKU01000016.1"/>
</dbReference>
<name>A0A6I3SLS3_HELMO</name>
<feature type="compositionally biased region" description="Low complexity" evidence="2">
    <location>
        <begin position="514"/>
        <end position="533"/>
    </location>
</feature>
<protein>
    <recommendedName>
        <fullName evidence="4">SLH domain-containing protein</fullName>
    </recommendedName>
</protein>
<dbReference type="Pfam" id="PF00395">
    <property type="entry name" value="SLH"/>
    <property type="match status" value="3"/>
</dbReference>
<feature type="signal peptide" evidence="3">
    <location>
        <begin position="1"/>
        <end position="37"/>
    </location>
</feature>
<keyword evidence="3" id="KW-0732">Signal</keyword>
<reference evidence="5 6" key="1">
    <citation type="submission" date="2019-11" db="EMBL/GenBank/DDBJ databases">
        <title>Whole-genome sequence of a the green, strictly anaerobic photosynthetic bacterium Heliobacillus mobilis DSM 6151.</title>
        <authorList>
            <person name="Kyndt J.A."/>
            <person name="Meyer T.E."/>
        </authorList>
    </citation>
    <scope>NUCLEOTIDE SEQUENCE [LARGE SCALE GENOMIC DNA]</scope>
    <source>
        <strain evidence="5 6">DSM 6151</strain>
    </source>
</reference>
<feature type="domain" description="SLH" evidence="4">
    <location>
        <begin position="168"/>
        <end position="232"/>
    </location>
</feature>
<evidence type="ECO:0000313" key="5">
    <source>
        <dbReference type="EMBL" id="MTV49894.1"/>
    </source>
</evidence>
<dbReference type="InterPro" id="IPR051465">
    <property type="entry name" value="Cell_Envelope_Struct_Comp"/>
</dbReference>
<dbReference type="SUPFAM" id="SSF49464">
    <property type="entry name" value="Carboxypeptidase regulatory domain-like"/>
    <property type="match status" value="2"/>
</dbReference>
<dbReference type="PANTHER" id="PTHR43308">
    <property type="entry name" value="OUTER MEMBRANE PROTEIN ALPHA-RELATED"/>
    <property type="match status" value="1"/>
</dbReference>
<dbReference type="AlphaFoldDB" id="A0A6I3SLS3"/>
<dbReference type="OrthoDB" id="1808441at2"/>
<dbReference type="GO" id="GO:0030246">
    <property type="term" value="F:carbohydrate binding"/>
    <property type="evidence" value="ECO:0007669"/>
    <property type="project" value="InterPro"/>
</dbReference>
<keyword evidence="1" id="KW-0677">Repeat</keyword>
<dbReference type="InterPro" id="IPR013784">
    <property type="entry name" value="Carb-bd-like_fold"/>
</dbReference>
<feature type="domain" description="SLH" evidence="4">
    <location>
        <begin position="40"/>
        <end position="103"/>
    </location>
</feature>
<dbReference type="PANTHER" id="PTHR43308:SF5">
    <property type="entry name" value="S-LAYER PROTEIN _ PEPTIDOGLYCAN ENDO-BETA-N-ACETYLGLUCOSAMINIDASE"/>
    <property type="match status" value="1"/>
</dbReference>
<dbReference type="Pfam" id="PF13620">
    <property type="entry name" value="CarboxypepD_reg"/>
    <property type="match status" value="3"/>
</dbReference>
<proteinExistence type="predicted"/>
<dbReference type="InterPro" id="IPR008969">
    <property type="entry name" value="CarboxyPept-like_regulatory"/>
</dbReference>
<gene>
    <name evidence="5" type="ORF">GJ688_13015</name>
</gene>
<comment type="caution">
    <text evidence="5">The sequence shown here is derived from an EMBL/GenBank/DDBJ whole genome shotgun (WGS) entry which is preliminary data.</text>
</comment>
<evidence type="ECO:0000256" key="1">
    <source>
        <dbReference type="ARBA" id="ARBA00022737"/>
    </source>
</evidence>
<feature type="chain" id="PRO_5026316593" description="SLH domain-containing protein" evidence="3">
    <location>
        <begin position="38"/>
        <end position="963"/>
    </location>
</feature>
<dbReference type="PROSITE" id="PS51272">
    <property type="entry name" value="SLH"/>
    <property type="match status" value="3"/>
</dbReference>
<accession>A0A6I3SLS3</accession>
<dbReference type="Proteomes" id="UP000430670">
    <property type="component" value="Unassembled WGS sequence"/>
</dbReference>
<feature type="region of interest" description="Disordered" evidence="2">
    <location>
        <begin position="466"/>
        <end position="500"/>
    </location>
</feature>
<keyword evidence="6" id="KW-1185">Reference proteome</keyword>
<dbReference type="InterPro" id="IPR001119">
    <property type="entry name" value="SLH_dom"/>
</dbReference>
<feature type="region of interest" description="Disordered" evidence="2">
    <location>
        <begin position="514"/>
        <end position="542"/>
    </location>
</feature>
<feature type="domain" description="SLH" evidence="4">
    <location>
        <begin position="105"/>
        <end position="165"/>
    </location>
</feature>
<dbReference type="Gene3D" id="2.60.40.1120">
    <property type="entry name" value="Carboxypeptidase-like, regulatory domain"/>
    <property type="match status" value="3"/>
</dbReference>